<dbReference type="Gene3D" id="3.40.50.300">
    <property type="entry name" value="P-loop containing nucleotide triphosphate hydrolases"/>
    <property type="match status" value="1"/>
</dbReference>
<dbReference type="PANTHER" id="PTHR34301">
    <property type="entry name" value="DNA-BINDING PROTEIN-RELATED"/>
    <property type="match status" value="1"/>
</dbReference>
<comment type="caution">
    <text evidence="2">The sequence shown here is derived from an EMBL/GenBank/DDBJ whole genome shotgun (WGS) entry which is preliminary data.</text>
</comment>
<protein>
    <submittedName>
        <fullName evidence="2">ATP-binding protein</fullName>
    </submittedName>
</protein>
<dbReference type="RefSeq" id="WP_154535122.1">
    <property type="nucleotide sequence ID" value="NZ_VUNG01000041.1"/>
</dbReference>
<dbReference type="PANTHER" id="PTHR34301:SF8">
    <property type="entry name" value="ATPASE DOMAIN-CONTAINING PROTEIN"/>
    <property type="match status" value="1"/>
</dbReference>
<evidence type="ECO:0000313" key="3">
    <source>
        <dbReference type="Proteomes" id="UP000438914"/>
    </source>
</evidence>
<dbReference type="InterPro" id="IPR011579">
    <property type="entry name" value="ATPase_dom"/>
</dbReference>
<dbReference type="EMBL" id="VUNG01000041">
    <property type="protein sequence ID" value="MST85536.1"/>
    <property type="molecule type" value="Genomic_DNA"/>
</dbReference>
<name>A0A7K0KHX9_9BACT</name>
<evidence type="ECO:0000259" key="1">
    <source>
        <dbReference type="Pfam" id="PF01637"/>
    </source>
</evidence>
<evidence type="ECO:0000313" key="2">
    <source>
        <dbReference type="EMBL" id="MST85536.1"/>
    </source>
</evidence>
<sequence>MKKLSNPFLVYGYESPEYFCDREVETAQLISDLNNGWNITLFSPRRMGKTGLIKNVFYRLQHEAKDAVCIYVDIFGTNDLSDFVQTFGTAILTAMLSKGEKALRRAMQFFAAWRPVVSMDPMTGEPSVSVTLESRDSTVDLKQIFELMKDSGKQIYVAIDEFQQIMSYPEKGVEAQLRSYIQFLHNAHFIFSGSKRHLMADIFLSPNRPFFQSTRLMELQAIDEAPYYTFASRFFRQQGHQLDKDIFHYVYNVLEGHTWYVQSVLKQLYADGEDVVTERQADEAIRQLVQDNNAYYETIFSLLPEKQQKLLDAIAHEGHVSAPNSGQFIARYRLTSASSVSSSLKSLTDKELVYKSHAGYQVYDRFFGLWLSRR</sequence>
<keyword evidence="2" id="KW-0067">ATP-binding</keyword>
<gene>
    <name evidence="2" type="ORF">FYJ73_12810</name>
</gene>
<dbReference type="AlphaFoldDB" id="A0A7K0KHX9"/>
<dbReference type="Proteomes" id="UP000438914">
    <property type="component" value="Unassembled WGS sequence"/>
</dbReference>
<feature type="domain" description="ATPase" evidence="1">
    <location>
        <begin position="19"/>
        <end position="263"/>
    </location>
</feature>
<reference evidence="2 3" key="1">
    <citation type="submission" date="2019-08" db="EMBL/GenBank/DDBJ databases">
        <title>In-depth cultivation of the pig gut microbiome towards novel bacterial diversity and tailored functional studies.</title>
        <authorList>
            <person name="Wylensek D."/>
            <person name="Hitch T.C.A."/>
            <person name="Clavel T."/>
        </authorList>
    </citation>
    <scope>NUCLEOTIDE SEQUENCE [LARGE SCALE GENOMIC DNA]</scope>
    <source>
        <strain evidence="2 3">LKV-178-WT-2A</strain>
    </source>
</reference>
<dbReference type="Pfam" id="PF01637">
    <property type="entry name" value="ATPase_2"/>
    <property type="match status" value="1"/>
</dbReference>
<dbReference type="SUPFAM" id="SSF52540">
    <property type="entry name" value="P-loop containing nucleoside triphosphate hydrolases"/>
    <property type="match status" value="1"/>
</dbReference>
<organism evidence="2 3">
    <name type="scientific">Hallella mizrahii</name>
    <dbReference type="NCBI Taxonomy" id="2606637"/>
    <lineage>
        <taxon>Bacteria</taxon>
        <taxon>Pseudomonadati</taxon>
        <taxon>Bacteroidota</taxon>
        <taxon>Bacteroidia</taxon>
        <taxon>Bacteroidales</taxon>
        <taxon>Prevotellaceae</taxon>
        <taxon>Hallella</taxon>
    </lineage>
</organism>
<proteinExistence type="predicted"/>
<dbReference type="InterPro" id="IPR027417">
    <property type="entry name" value="P-loop_NTPase"/>
</dbReference>
<keyword evidence="3" id="KW-1185">Reference proteome</keyword>
<dbReference type="GO" id="GO:0005524">
    <property type="term" value="F:ATP binding"/>
    <property type="evidence" value="ECO:0007669"/>
    <property type="project" value="UniProtKB-KW"/>
</dbReference>
<keyword evidence="2" id="KW-0547">Nucleotide-binding</keyword>
<accession>A0A7K0KHX9</accession>